<feature type="compositionally biased region" description="Polar residues" evidence="1">
    <location>
        <begin position="44"/>
        <end position="55"/>
    </location>
</feature>
<feature type="region of interest" description="Disordered" evidence="1">
    <location>
        <begin position="96"/>
        <end position="255"/>
    </location>
</feature>
<proteinExistence type="predicted"/>
<dbReference type="AlphaFoldDB" id="A0A9J7MY93"/>
<feature type="region of interest" description="Disordered" evidence="1">
    <location>
        <begin position="1"/>
        <end position="84"/>
    </location>
</feature>
<feature type="compositionally biased region" description="Polar residues" evidence="1">
    <location>
        <begin position="1"/>
        <end position="21"/>
    </location>
</feature>
<feature type="region of interest" description="Disordered" evidence="1">
    <location>
        <begin position="294"/>
        <end position="321"/>
    </location>
</feature>
<feature type="compositionally biased region" description="Low complexity" evidence="1">
    <location>
        <begin position="22"/>
        <end position="35"/>
    </location>
</feature>
<evidence type="ECO:0000313" key="2">
    <source>
        <dbReference type="Proteomes" id="UP000001554"/>
    </source>
</evidence>
<dbReference type="GeneID" id="118421339"/>
<evidence type="ECO:0000256" key="1">
    <source>
        <dbReference type="SAM" id="MobiDB-lite"/>
    </source>
</evidence>
<feature type="compositionally biased region" description="Low complexity" evidence="1">
    <location>
        <begin position="101"/>
        <end position="111"/>
    </location>
</feature>
<dbReference type="RefSeq" id="XP_035684485.1">
    <property type="nucleotide sequence ID" value="XM_035828592.1"/>
</dbReference>
<reference evidence="2" key="1">
    <citation type="journal article" date="2020" name="Nat. Ecol. Evol.">
        <title>Deeply conserved synteny resolves early events in vertebrate evolution.</title>
        <authorList>
            <person name="Simakov O."/>
            <person name="Marletaz F."/>
            <person name="Yue J.X."/>
            <person name="O'Connell B."/>
            <person name="Jenkins J."/>
            <person name="Brandt A."/>
            <person name="Calef R."/>
            <person name="Tung C.H."/>
            <person name="Huang T.K."/>
            <person name="Schmutz J."/>
            <person name="Satoh N."/>
            <person name="Yu J.K."/>
            <person name="Putnam N.H."/>
            <person name="Green R.E."/>
            <person name="Rokhsar D.S."/>
        </authorList>
    </citation>
    <scope>NUCLEOTIDE SEQUENCE [LARGE SCALE GENOMIC DNA]</scope>
    <source>
        <strain evidence="2">S238N-H82</strain>
    </source>
</reference>
<feature type="region of interest" description="Disordered" evidence="1">
    <location>
        <begin position="333"/>
        <end position="365"/>
    </location>
</feature>
<organism evidence="2 4">
    <name type="scientific">Branchiostoma floridae</name>
    <name type="common">Florida lancelet</name>
    <name type="synonym">Amphioxus</name>
    <dbReference type="NCBI Taxonomy" id="7739"/>
    <lineage>
        <taxon>Eukaryota</taxon>
        <taxon>Metazoa</taxon>
        <taxon>Chordata</taxon>
        <taxon>Cephalochordata</taxon>
        <taxon>Leptocardii</taxon>
        <taxon>Amphioxiformes</taxon>
        <taxon>Branchiostomatidae</taxon>
        <taxon>Branchiostoma</taxon>
    </lineage>
</organism>
<keyword evidence="2" id="KW-1185">Reference proteome</keyword>
<evidence type="ECO:0000313" key="3">
    <source>
        <dbReference type="RefSeq" id="XP_035684485.1"/>
    </source>
</evidence>
<accession>A0A9J7MY93</accession>
<feature type="compositionally biased region" description="Polar residues" evidence="1">
    <location>
        <begin position="294"/>
        <end position="306"/>
    </location>
</feature>
<dbReference type="Proteomes" id="UP000001554">
    <property type="component" value="Chromosome 8"/>
</dbReference>
<evidence type="ECO:0000313" key="4">
    <source>
        <dbReference type="RefSeq" id="XP_035684486.1"/>
    </source>
</evidence>
<feature type="compositionally biased region" description="Polar residues" evidence="1">
    <location>
        <begin position="353"/>
        <end position="365"/>
    </location>
</feature>
<name>A0A9J7MY93_BRAFL</name>
<feature type="compositionally biased region" description="Polar residues" evidence="1">
    <location>
        <begin position="196"/>
        <end position="211"/>
    </location>
</feature>
<feature type="compositionally biased region" description="Polar residues" evidence="1">
    <location>
        <begin position="140"/>
        <end position="153"/>
    </location>
</feature>
<reference evidence="3 4" key="2">
    <citation type="submission" date="2025-04" db="UniProtKB">
        <authorList>
            <consortium name="RefSeq"/>
        </authorList>
    </citation>
    <scope>IDENTIFICATION</scope>
    <source>
        <strain evidence="3 4">S238N-H82</strain>
        <tissue evidence="3 4">Testes</tissue>
    </source>
</reference>
<gene>
    <name evidence="3 4" type="primary">LOC118421339</name>
</gene>
<dbReference type="KEGG" id="bfo:118421339"/>
<feature type="compositionally biased region" description="Low complexity" evidence="1">
    <location>
        <begin position="65"/>
        <end position="75"/>
    </location>
</feature>
<sequence>MPASKESNVKSNHQKPTQQKGNNNSSSTSVPSSTSADKDKTDSCKGNSDKSNNQKAPRPKGNKHSPSTPVPSSTSGDQDKSDCKGSLNFLKAFWQKGDKYSPSISVPSSTSGQADKDKTDVCKGNNVQSDHKKAAIQKGKNCSPSISAPSSTLADKDKKGCKITPLPQEGSGTYHPNDEWSRATKSRGKAKANMPFSKSDTAIPTETSGNCDSKKDDKPSQAANQRTKGKSFFNFFSQKAKKTKDKNESPRHSDHARILAKCNQRHMTEGSPPNKIEVKPSPYETAYPTVRSSITTKNGQAHPNNTDAKHQQQRRSLPLSQQHRQVINAYTASVRPSSRSKGWPRATRHQRSVQRNVMTEQNSHRNFLTKNLHQYVND</sequence>
<dbReference type="RefSeq" id="XP_035684486.1">
    <property type="nucleotide sequence ID" value="XM_035828593.1"/>
</dbReference>
<feature type="compositionally biased region" description="Basic and acidic residues" evidence="1">
    <location>
        <begin position="245"/>
        <end position="255"/>
    </location>
</feature>
<protein>
    <submittedName>
        <fullName evidence="3 4">Uncharacterized protein LOC118421339</fullName>
    </submittedName>
</protein>